<sequence length="45" mass="5151">MELKTYMATSLDGQTVIVTAYTETEAREKAEEQLGWGNVYQFSEM</sequence>
<dbReference type="RefSeq" id="WP_170150762.1">
    <property type="nucleotide sequence ID" value="NZ_REFJ01000001.1"/>
</dbReference>
<comment type="caution">
    <text evidence="1">The sequence shown here is derived from an EMBL/GenBank/DDBJ whole genome shotgun (WGS) entry which is preliminary data.</text>
</comment>
<protein>
    <submittedName>
        <fullName evidence="1">Uncharacterized protein</fullName>
    </submittedName>
</protein>
<proteinExistence type="predicted"/>
<dbReference type="Proteomes" id="UP000267187">
    <property type="component" value="Unassembled WGS sequence"/>
</dbReference>
<name>A0A3M0AIY3_9GAMM</name>
<evidence type="ECO:0000313" key="1">
    <source>
        <dbReference type="EMBL" id="RMA82678.1"/>
    </source>
</evidence>
<keyword evidence="2" id="KW-1185">Reference proteome</keyword>
<reference evidence="1 2" key="1">
    <citation type="submission" date="2018-10" db="EMBL/GenBank/DDBJ databases">
        <title>Genomic Encyclopedia of Type Strains, Phase IV (KMG-IV): sequencing the most valuable type-strain genomes for metagenomic binning, comparative biology and taxonomic classification.</title>
        <authorList>
            <person name="Goeker M."/>
        </authorList>
    </citation>
    <scope>NUCLEOTIDE SEQUENCE [LARGE SCALE GENOMIC DNA]</scope>
    <source>
        <strain evidence="1 2">DSM 25080</strain>
    </source>
</reference>
<dbReference type="AlphaFoldDB" id="A0A3M0AIY3"/>
<gene>
    <name evidence="1" type="ORF">DFR27_0631</name>
</gene>
<accession>A0A3M0AIY3</accession>
<organism evidence="1 2">
    <name type="scientific">Umboniibacter marinipuniceus</name>
    <dbReference type="NCBI Taxonomy" id="569599"/>
    <lineage>
        <taxon>Bacteria</taxon>
        <taxon>Pseudomonadati</taxon>
        <taxon>Pseudomonadota</taxon>
        <taxon>Gammaproteobacteria</taxon>
        <taxon>Cellvibrionales</taxon>
        <taxon>Cellvibrionaceae</taxon>
        <taxon>Umboniibacter</taxon>
    </lineage>
</organism>
<dbReference type="EMBL" id="REFJ01000001">
    <property type="protein sequence ID" value="RMA82678.1"/>
    <property type="molecule type" value="Genomic_DNA"/>
</dbReference>
<evidence type="ECO:0000313" key="2">
    <source>
        <dbReference type="Proteomes" id="UP000267187"/>
    </source>
</evidence>